<evidence type="ECO:0000256" key="1">
    <source>
        <dbReference type="ARBA" id="ARBA00022723"/>
    </source>
</evidence>
<gene>
    <name evidence="5" type="ORF">DTL3_1570</name>
</gene>
<dbReference type="HOGENOM" id="CLU_139698_5_3_0"/>
<dbReference type="GO" id="GO:0046872">
    <property type="term" value="F:metal ion binding"/>
    <property type="evidence" value="ECO:0007669"/>
    <property type="project" value="UniProtKB-KW"/>
</dbReference>
<dbReference type="OrthoDB" id="9804603at2"/>
<dbReference type="RefSeq" id="WP_045088228.1">
    <property type="nucleotide sequence ID" value="NZ_LN824141.1"/>
</dbReference>
<dbReference type="PATRIC" id="fig|1006576.9.peg.1566"/>
<accession>A0A0C7P4V5</accession>
<keyword evidence="6" id="KW-1185">Reference proteome</keyword>
<evidence type="ECO:0000256" key="3">
    <source>
        <dbReference type="ARBA" id="ARBA00023014"/>
    </source>
</evidence>
<dbReference type="PROSITE" id="PS51379">
    <property type="entry name" value="4FE4S_FER_2"/>
    <property type="match status" value="2"/>
</dbReference>
<evidence type="ECO:0000313" key="5">
    <source>
        <dbReference type="EMBL" id="CEP78859.1"/>
    </source>
</evidence>
<protein>
    <submittedName>
        <fullName evidence="5">Ferredoxin</fullName>
    </submittedName>
</protein>
<dbReference type="KEGG" id="dtn:DTL3_1570"/>
<dbReference type="EMBL" id="LN824141">
    <property type="protein sequence ID" value="CEP78859.1"/>
    <property type="molecule type" value="Genomic_DNA"/>
</dbReference>
<keyword evidence="1" id="KW-0479">Metal-binding</keyword>
<reference evidence="6" key="1">
    <citation type="submission" date="2014-11" db="EMBL/GenBank/DDBJ databases">
        <authorList>
            <person name="Wibberg D."/>
        </authorList>
    </citation>
    <scope>NUCLEOTIDE SEQUENCE [LARGE SCALE GENOMIC DNA]</scope>
    <source>
        <strain evidence="6">L3</strain>
    </source>
</reference>
<feature type="domain" description="4Fe-4S ferredoxin-type" evidence="4">
    <location>
        <begin position="6"/>
        <end position="35"/>
    </location>
</feature>
<evidence type="ECO:0000259" key="4">
    <source>
        <dbReference type="PROSITE" id="PS51379"/>
    </source>
</evidence>
<dbReference type="InterPro" id="IPR017896">
    <property type="entry name" value="4Fe4S_Fe-S-bd"/>
</dbReference>
<dbReference type="STRING" id="1006576.DTL3_1570"/>
<keyword evidence="2" id="KW-0408">Iron</keyword>
<feature type="domain" description="4Fe-4S ferredoxin-type" evidence="4">
    <location>
        <begin position="42"/>
        <end position="72"/>
    </location>
</feature>
<dbReference type="PROSITE" id="PS00198">
    <property type="entry name" value="4FE4S_FER_1"/>
    <property type="match status" value="2"/>
</dbReference>
<dbReference type="PANTHER" id="PTHR43122:SF2">
    <property type="entry name" value="FERREDOXIN SUBUNIT OF PYRUVATE:FLAVODOXIN OXIDOREDUCTASE"/>
    <property type="match status" value="1"/>
</dbReference>
<dbReference type="PANTHER" id="PTHR43122">
    <property type="entry name" value="FERREDOXIN SUBUNIT OF PYRUVATE:FLAVODOXIN OXIDOREDUCTASE-RELATED"/>
    <property type="match status" value="1"/>
</dbReference>
<dbReference type="GO" id="GO:0051536">
    <property type="term" value="F:iron-sulfur cluster binding"/>
    <property type="evidence" value="ECO:0007669"/>
    <property type="project" value="UniProtKB-KW"/>
</dbReference>
<keyword evidence="3" id="KW-0411">Iron-sulfur</keyword>
<dbReference type="InterPro" id="IPR017900">
    <property type="entry name" value="4Fe4S_Fe_S_CS"/>
</dbReference>
<dbReference type="SUPFAM" id="SSF54862">
    <property type="entry name" value="4Fe-4S ferredoxins"/>
    <property type="match status" value="1"/>
</dbReference>
<dbReference type="AlphaFoldDB" id="A0A0C7P4V5"/>
<dbReference type="Gene3D" id="3.30.70.20">
    <property type="match status" value="1"/>
</dbReference>
<evidence type="ECO:0000313" key="6">
    <source>
        <dbReference type="Proteomes" id="UP000032809"/>
    </source>
</evidence>
<sequence length="77" mass="8908">MIEQRYIVNIDENRCKGCGLCIEFCPKQVLEFSRNYNEKGYHYAKVSKIENCIGCGFCYQMCPDVCIGIKVLEKIKS</sequence>
<evidence type="ECO:0000256" key="2">
    <source>
        <dbReference type="ARBA" id="ARBA00023004"/>
    </source>
</evidence>
<dbReference type="Pfam" id="PF13237">
    <property type="entry name" value="Fer4_10"/>
    <property type="match status" value="1"/>
</dbReference>
<dbReference type="Proteomes" id="UP000032809">
    <property type="component" value="Chromosome I"/>
</dbReference>
<organism evidence="5 6">
    <name type="scientific">Defluviitoga tunisiensis</name>
    <dbReference type="NCBI Taxonomy" id="1006576"/>
    <lineage>
        <taxon>Bacteria</taxon>
        <taxon>Thermotogati</taxon>
        <taxon>Thermotogota</taxon>
        <taxon>Thermotogae</taxon>
        <taxon>Petrotogales</taxon>
        <taxon>Petrotogaceae</taxon>
        <taxon>Defluviitoga</taxon>
    </lineage>
</organism>
<name>A0A0C7P4V5_DEFTU</name>
<proteinExistence type="predicted"/>